<name>A0A4U5NGB5_STECR</name>
<dbReference type="Proteomes" id="UP000298663">
    <property type="component" value="Unassembled WGS sequence"/>
</dbReference>
<proteinExistence type="predicted"/>
<evidence type="ECO:0000256" key="1">
    <source>
        <dbReference type="SAM" id="Coils"/>
    </source>
</evidence>
<reference evidence="3 4" key="1">
    <citation type="journal article" date="2015" name="Genome Biol.">
        <title>Comparative genomics of Steinernema reveals deeply conserved gene regulatory networks.</title>
        <authorList>
            <person name="Dillman A.R."/>
            <person name="Macchietto M."/>
            <person name="Porter C.F."/>
            <person name="Rogers A."/>
            <person name="Williams B."/>
            <person name="Antoshechkin I."/>
            <person name="Lee M.M."/>
            <person name="Goodwin Z."/>
            <person name="Lu X."/>
            <person name="Lewis E.E."/>
            <person name="Goodrich-Blair H."/>
            <person name="Stock S.P."/>
            <person name="Adams B.J."/>
            <person name="Sternberg P.W."/>
            <person name="Mortazavi A."/>
        </authorList>
    </citation>
    <scope>NUCLEOTIDE SEQUENCE [LARGE SCALE GENOMIC DNA]</scope>
    <source>
        <strain evidence="3 4">ALL</strain>
    </source>
</reference>
<feature type="compositionally biased region" description="Basic and acidic residues" evidence="2">
    <location>
        <begin position="12"/>
        <end position="28"/>
    </location>
</feature>
<accession>A0A4U5NGB5</accession>
<keyword evidence="4" id="KW-1185">Reference proteome</keyword>
<feature type="coiled-coil region" evidence="1">
    <location>
        <begin position="62"/>
        <end position="222"/>
    </location>
</feature>
<gene>
    <name evidence="3" type="ORF">L596_015892</name>
</gene>
<evidence type="ECO:0000313" key="3">
    <source>
        <dbReference type="EMBL" id="TKR82119.1"/>
    </source>
</evidence>
<comment type="caution">
    <text evidence="3">The sequence shown here is derived from an EMBL/GenBank/DDBJ whole genome shotgun (WGS) entry which is preliminary data.</text>
</comment>
<reference evidence="3 4" key="2">
    <citation type="journal article" date="2019" name="G3 (Bethesda)">
        <title>Hybrid Assembly of the Genome of the Entomopathogenic Nematode Steinernema carpocapsae Identifies the X-Chromosome.</title>
        <authorList>
            <person name="Serra L."/>
            <person name="Macchietto M."/>
            <person name="Macias-Munoz A."/>
            <person name="McGill C.J."/>
            <person name="Rodriguez I.M."/>
            <person name="Rodriguez B."/>
            <person name="Murad R."/>
            <person name="Mortazavi A."/>
        </authorList>
    </citation>
    <scope>NUCLEOTIDE SEQUENCE [LARGE SCALE GENOMIC DNA]</scope>
    <source>
        <strain evidence="3 4">ALL</strain>
    </source>
</reference>
<protein>
    <submittedName>
        <fullName evidence="3">Uncharacterized protein</fullName>
    </submittedName>
</protein>
<feature type="compositionally biased region" description="Polar residues" evidence="2">
    <location>
        <begin position="1"/>
        <end position="11"/>
    </location>
</feature>
<evidence type="ECO:0000313" key="4">
    <source>
        <dbReference type="Proteomes" id="UP000298663"/>
    </source>
</evidence>
<sequence length="225" mass="25919">MMEQLEQQLQKKSAELKKSKEDHDKMASAHKDVLGHLEELLQQRDHELIAMRSLTKTMQQENSQLRDTLDTHRADAEKCKETISELETSLEHIESIHQLQLQDKDEEISQLKEDNATSKADFMSLQAEANALLKQVVKVAQVKDVLARVRQRSEILAKQLFEAEEKARILELQKVAKDAEAEEAKGKLEAERKKTEMHAKVAKRLLEKRAELTKRMGDLVSRFQS</sequence>
<evidence type="ECO:0000256" key="2">
    <source>
        <dbReference type="SAM" id="MobiDB-lite"/>
    </source>
</evidence>
<keyword evidence="1" id="KW-0175">Coiled coil</keyword>
<organism evidence="3 4">
    <name type="scientific">Steinernema carpocapsae</name>
    <name type="common">Entomopathogenic nematode</name>
    <dbReference type="NCBI Taxonomy" id="34508"/>
    <lineage>
        <taxon>Eukaryota</taxon>
        <taxon>Metazoa</taxon>
        <taxon>Ecdysozoa</taxon>
        <taxon>Nematoda</taxon>
        <taxon>Chromadorea</taxon>
        <taxon>Rhabditida</taxon>
        <taxon>Tylenchina</taxon>
        <taxon>Panagrolaimomorpha</taxon>
        <taxon>Strongyloidoidea</taxon>
        <taxon>Steinernematidae</taxon>
        <taxon>Steinernema</taxon>
    </lineage>
</organism>
<dbReference type="EMBL" id="AZBU02000004">
    <property type="protein sequence ID" value="TKR82119.1"/>
    <property type="molecule type" value="Genomic_DNA"/>
</dbReference>
<dbReference type="AlphaFoldDB" id="A0A4U5NGB5"/>
<feature type="region of interest" description="Disordered" evidence="2">
    <location>
        <begin position="1"/>
        <end position="28"/>
    </location>
</feature>